<reference evidence="1 2" key="1">
    <citation type="submission" date="2019-02" db="EMBL/GenBank/DDBJ databases">
        <title>Deep-cultivation of Planctomycetes and their phenomic and genomic characterization uncovers novel biology.</title>
        <authorList>
            <person name="Wiegand S."/>
            <person name="Jogler M."/>
            <person name="Boedeker C."/>
            <person name="Pinto D."/>
            <person name="Vollmers J."/>
            <person name="Rivas-Marin E."/>
            <person name="Kohn T."/>
            <person name="Peeters S.H."/>
            <person name="Heuer A."/>
            <person name="Rast P."/>
            <person name="Oberbeckmann S."/>
            <person name="Bunk B."/>
            <person name="Jeske O."/>
            <person name="Meyerdierks A."/>
            <person name="Storesund J.E."/>
            <person name="Kallscheuer N."/>
            <person name="Luecker S."/>
            <person name="Lage O.M."/>
            <person name="Pohl T."/>
            <person name="Merkel B.J."/>
            <person name="Hornburger P."/>
            <person name="Mueller R.-W."/>
            <person name="Bruemmer F."/>
            <person name="Labrenz M."/>
            <person name="Spormann A.M."/>
            <person name="Op den Camp H."/>
            <person name="Overmann J."/>
            <person name="Amann R."/>
            <person name="Jetten M.S.M."/>
            <person name="Mascher T."/>
            <person name="Medema M.H."/>
            <person name="Devos D.P."/>
            <person name="Kaster A.-K."/>
            <person name="Ovreas L."/>
            <person name="Rohde M."/>
            <person name="Galperin M.Y."/>
            <person name="Jogler C."/>
        </authorList>
    </citation>
    <scope>NUCLEOTIDE SEQUENCE [LARGE SCALE GENOMIC DNA]</scope>
    <source>
        <strain evidence="1 2">Pla85_3_4</strain>
    </source>
</reference>
<dbReference type="EMBL" id="CP036433">
    <property type="protein sequence ID" value="QDU93756.1"/>
    <property type="molecule type" value="Genomic_DNA"/>
</dbReference>
<evidence type="ECO:0000313" key="1">
    <source>
        <dbReference type="EMBL" id="QDU93756.1"/>
    </source>
</evidence>
<dbReference type="KEGG" id="lcre:Pla8534_15390"/>
<name>A0A518DPK3_9BACT</name>
<evidence type="ECO:0000313" key="2">
    <source>
        <dbReference type="Proteomes" id="UP000317648"/>
    </source>
</evidence>
<accession>A0A518DPK3</accession>
<protein>
    <submittedName>
        <fullName evidence="1">Uncharacterized protein</fullName>
    </submittedName>
</protein>
<proteinExistence type="predicted"/>
<sequence>MEAPRRHENSGDDVVEEGFLRDTSRTCSQRPFPLSIPGMLNVKVCCRREEAGW</sequence>
<organism evidence="1 2">
    <name type="scientific">Lignipirellula cremea</name>
    <dbReference type="NCBI Taxonomy" id="2528010"/>
    <lineage>
        <taxon>Bacteria</taxon>
        <taxon>Pseudomonadati</taxon>
        <taxon>Planctomycetota</taxon>
        <taxon>Planctomycetia</taxon>
        <taxon>Pirellulales</taxon>
        <taxon>Pirellulaceae</taxon>
        <taxon>Lignipirellula</taxon>
    </lineage>
</organism>
<gene>
    <name evidence="1" type="ORF">Pla8534_15390</name>
</gene>
<dbReference type="AlphaFoldDB" id="A0A518DPK3"/>
<dbReference type="Proteomes" id="UP000317648">
    <property type="component" value="Chromosome"/>
</dbReference>
<keyword evidence="2" id="KW-1185">Reference proteome</keyword>